<keyword evidence="8" id="KW-0325">Glycoprotein</keyword>
<evidence type="ECO:0000256" key="3">
    <source>
        <dbReference type="ARBA" id="ARBA00022448"/>
    </source>
</evidence>
<keyword evidence="4 9" id="KW-0812">Transmembrane</keyword>
<evidence type="ECO:0000313" key="11">
    <source>
        <dbReference type="Proteomes" id="UP000095284"/>
    </source>
</evidence>
<name>A0A1I7SAZ0_BURXY</name>
<feature type="transmembrane region" description="Helical" evidence="9">
    <location>
        <begin position="50"/>
        <end position="71"/>
    </location>
</feature>
<dbReference type="AlphaFoldDB" id="A0A1I7SAZ0"/>
<keyword evidence="3 9" id="KW-0813">Transport</keyword>
<evidence type="ECO:0000256" key="2">
    <source>
        <dbReference type="ARBA" id="ARBA00006148"/>
    </source>
</evidence>
<dbReference type="GO" id="GO:0015175">
    <property type="term" value="F:neutral L-amino acid transmembrane transporter activity"/>
    <property type="evidence" value="ECO:0007669"/>
    <property type="project" value="TreeGrafter"/>
</dbReference>
<comment type="similarity">
    <text evidence="2 9">Belongs to the dicarboxylate/amino acid:cation symporter (DAACS) (TC 2.A.23) family.</text>
</comment>
<evidence type="ECO:0000256" key="8">
    <source>
        <dbReference type="ARBA" id="ARBA00023180"/>
    </source>
</evidence>
<evidence type="ECO:0000256" key="10">
    <source>
        <dbReference type="SAM" id="MobiDB-lite"/>
    </source>
</evidence>
<dbReference type="Proteomes" id="UP000095284">
    <property type="component" value="Unplaced"/>
</dbReference>
<evidence type="ECO:0000256" key="6">
    <source>
        <dbReference type="ARBA" id="ARBA00022989"/>
    </source>
</evidence>
<dbReference type="GO" id="GO:0005313">
    <property type="term" value="F:L-glutamate transmembrane transporter activity"/>
    <property type="evidence" value="ECO:0007669"/>
    <property type="project" value="TreeGrafter"/>
</dbReference>
<protein>
    <recommendedName>
        <fullName evidence="9">Amino acid transporter</fullName>
    </recommendedName>
</protein>
<sequence length="502" mass="54818">MGKKKVFKDNLLLVFTIGAVFVGVIVGFIIRKFDPHPNTIVLLGFPGEILMNMLKLTILPLIVCSLISGMAQLDAKQSRRMCFLSLAYYLATTLMAVVLGIILVLLIHPGDPKIRKDVNTSSPTRREVNTLDTFLDIIRNMFPDNMIKAAFEQTQTKYVKVRPKFPPQNDSLSMRKWRNGDFDYNKPTLESTSGMNCLGVIVMSMGFGIVLSILRDEARPVINFFKGMDKVIMTLVNYLMLYSPIGIMSLVVAKILAIADLAETGKMLALYMVTVLIGLAIHGLITLPVLYTLLTKKNPFVYMRGLVQAWVTALGTGSSSATLPMTFKCLEENNGVDKRVTRFVLPVGATINMDGTALYEAVAAIFIAQVNGIELSLGQVITVCLTATLASIGAASVPSAGLVTMLLVLGAVGLPLEDVSLIVAVDWLLDRIRTSINVVGDAFGAGIVHHYVKDRLERTDSKKKKAGPSKPSNSFEPDSALLTYEQTEKEKYSNGDAAPTMI</sequence>
<dbReference type="InterPro" id="IPR001991">
    <property type="entry name" value="Na-dicarboxylate_symporter"/>
</dbReference>
<evidence type="ECO:0000313" key="12">
    <source>
        <dbReference type="WBParaSite" id="BXY_1018700.1"/>
    </source>
</evidence>
<evidence type="ECO:0000256" key="7">
    <source>
        <dbReference type="ARBA" id="ARBA00023136"/>
    </source>
</evidence>
<keyword evidence="5 9" id="KW-0769">Symport</keyword>
<feature type="region of interest" description="Disordered" evidence="10">
    <location>
        <begin position="459"/>
        <end position="480"/>
    </location>
</feature>
<dbReference type="SUPFAM" id="SSF118215">
    <property type="entry name" value="Proton glutamate symport protein"/>
    <property type="match status" value="1"/>
</dbReference>
<organism evidence="11 12">
    <name type="scientific">Bursaphelenchus xylophilus</name>
    <name type="common">Pinewood nematode worm</name>
    <name type="synonym">Aphelenchoides xylophilus</name>
    <dbReference type="NCBI Taxonomy" id="6326"/>
    <lineage>
        <taxon>Eukaryota</taxon>
        <taxon>Metazoa</taxon>
        <taxon>Ecdysozoa</taxon>
        <taxon>Nematoda</taxon>
        <taxon>Chromadorea</taxon>
        <taxon>Rhabditida</taxon>
        <taxon>Tylenchina</taxon>
        <taxon>Tylenchomorpha</taxon>
        <taxon>Aphelenchoidea</taxon>
        <taxon>Aphelenchoididae</taxon>
        <taxon>Bursaphelenchus</taxon>
    </lineage>
</organism>
<dbReference type="PROSITE" id="PS00714">
    <property type="entry name" value="NA_DICARBOXYL_SYMP_2"/>
    <property type="match status" value="1"/>
</dbReference>
<keyword evidence="7 9" id="KW-0472">Membrane</keyword>
<dbReference type="GO" id="GO:0015501">
    <property type="term" value="F:glutamate:sodium symporter activity"/>
    <property type="evidence" value="ECO:0007669"/>
    <property type="project" value="TreeGrafter"/>
</dbReference>
<evidence type="ECO:0000256" key="4">
    <source>
        <dbReference type="ARBA" id="ARBA00022692"/>
    </source>
</evidence>
<reference evidence="12" key="1">
    <citation type="submission" date="2016-11" db="UniProtKB">
        <authorList>
            <consortium name="WormBaseParasite"/>
        </authorList>
    </citation>
    <scope>IDENTIFICATION</scope>
</reference>
<comment type="subcellular location">
    <subcellularLocation>
        <location evidence="1 9">Membrane</location>
        <topology evidence="1 9">Multi-pass membrane protein</topology>
    </subcellularLocation>
</comment>
<evidence type="ECO:0000256" key="1">
    <source>
        <dbReference type="ARBA" id="ARBA00004141"/>
    </source>
</evidence>
<evidence type="ECO:0000256" key="9">
    <source>
        <dbReference type="RuleBase" id="RU361216"/>
    </source>
</evidence>
<feature type="transmembrane region" description="Helical" evidence="9">
    <location>
        <begin position="269"/>
        <end position="294"/>
    </location>
</feature>
<dbReference type="GO" id="GO:0005886">
    <property type="term" value="C:plasma membrane"/>
    <property type="evidence" value="ECO:0007669"/>
    <property type="project" value="TreeGrafter"/>
</dbReference>
<evidence type="ECO:0000256" key="5">
    <source>
        <dbReference type="ARBA" id="ARBA00022847"/>
    </source>
</evidence>
<accession>A0A1I7SAZ0</accession>
<dbReference type="PRINTS" id="PR00173">
    <property type="entry name" value="EDTRNSPORT"/>
</dbReference>
<feature type="transmembrane region" description="Helical" evidence="9">
    <location>
        <begin position="193"/>
        <end position="214"/>
    </location>
</feature>
<dbReference type="InterPro" id="IPR050746">
    <property type="entry name" value="DAACS"/>
</dbReference>
<feature type="transmembrane region" description="Helical" evidence="9">
    <location>
        <begin position="403"/>
        <end position="429"/>
    </location>
</feature>
<keyword evidence="6 9" id="KW-1133">Transmembrane helix</keyword>
<dbReference type="PANTHER" id="PTHR11958:SF99">
    <property type="entry name" value="SODIUM-DEPENDENT EXCITATORY AMINO ACID TRANSPORTER GLT-6-RELATED"/>
    <property type="match status" value="1"/>
</dbReference>
<dbReference type="Pfam" id="PF00375">
    <property type="entry name" value="SDF"/>
    <property type="match status" value="1"/>
</dbReference>
<dbReference type="InterPro" id="IPR018107">
    <property type="entry name" value="Na-dicarboxylate_symporter_CS"/>
</dbReference>
<dbReference type="PANTHER" id="PTHR11958">
    <property type="entry name" value="SODIUM/DICARBOXYLATE SYMPORTER-RELATED"/>
    <property type="match status" value="1"/>
</dbReference>
<dbReference type="Gene3D" id="1.10.3860.10">
    <property type="entry name" value="Sodium:dicarboxylate symporter"/>
    <property type="match status" value="1"/>
</dbReference>
<feature type="transmembrane region" description="Helical" evidence="9">
    <location>
        <begin position="375"/>
        <end position="397"/>
    </location>
</feature>
<dbReference type="eggNOG" id="KOG3787">
    <property type="taxonomic scope" value="Eukaryota"/>
</dbReference>
<feature type="transmembrane region" description="Helical" evidence="9">
    <location>
        <begin position="12"/>
        <end position="30"/>
    </location>
</feature>
<feature type="transmembrane region" description="Helical" evidence="9">
    <location>
        <begin position="83"/>
        <end position="107"/>
    </location>
</feature>
<dbReference type="WBParaSite" id="BXY_1018700.1">
    <property type="protein sequence ID" value="BXY_1018700.1"/>
    <property type="gene ID" value="BXY_1018700"/>
</dbReference>
<proteinExistence type="inferred from homology"/>
<dbReference type="InterPro" id="IPR036458">
    <property type="entry name" value="Na:dicarbo_symporter_sf"/>
</dbReference>
<feature type="transmembrane region" description="Helical" evidence="9">
    <location>
        <begin position="235"/>
        <end position="257"/>
    </location>
</feature>